<organism evidence="1 2">
    <name type="scientific">Octopus vulgaris</name>
    <name type="common">Common octopus</name>
    <dbReference type="NCBI Taxonomy" id="6645"/>
    <lineage>
        <taxon>Eukaryota</taxon>
        <taxon>Metazoa</taxon>
        <taxon>Spiralia</taxon>
        <taxon>Lophotrochozoa</taxon>
        <taxon>Mollusca</taxon>
        <taxon>Cephalopoda</taxon>
        <taxon>Coleoidea</taxon>
        <taxon>Octopodiformes</taxon>
        <taxon>Octopoda</taxon>
        <taxon>Incirrata</taxon>
        <taxon>Octopodidae</taxon>
        <taxon>Octopus</taxon>
    </lineage>
</organism>
<evidence type="ECO:0000313" key="1">
    <source>
        <dbReference type="EMBL" id="CAI9722993.1"/>
    </source>
</evidence>
<keyword evidence="2" id="KW-1185">Reference proteome</keyword>
<protein>
    <submittedName>
        <fullName evidence="1">Uncharacterized protein</fullName>
    </submittedName>
</protein>
<evidence type="ECO:0000313" key="2">
    <source>
        <dbReference type="Proteomes" id="UP001162480"/>
    </source>
</evidence>
<proteinExistence type="predicted"/>
<name>A0AA36F5D5_OCTVU</name>
<gene>
    <name evidence="1" type="ORF">OCTVUL_1B009279</name>
</gene>
<accession>A0AA36F5D5</accession>
<dbReference type="EMBL" id="OX597818">
    <property type="protein sequence ID" value="CAI9722993.1"/>
    <property type="molecule type" value="Genomic_DNA"/>
</dbReference>
<sequence length="89" mass="9776">MKRRDTPHQTCGIGGNIHHGETGESQHLPVSFCLGGVKIWRITKPIFKSSHSQGLFVAQESSVKISLLEDGLEIFLLTPFTSFLTVLIG</sequence>
<reference evidence="1" key="1">
    <citation type="submission" date="2023-08" db="EMBL/GenBank/DDBJ databases">
        <authorList>
            <person name="Alioto T."/>
            <person name="Alioto T."/>
            <person name="Gomez Garrido J."/>
        </authorList>
    </citation>
    <scope>NUCLEOTIDE SEQUENCE</scope>
</reference>
<dbReference type="Proteomes" id="UP001162480">
    <property type="component" value="Chromosome 5"/>
</dbReference>
<dbReference type="AlphaFoldDB" id="A0AA36F5D5"/>